<evidence type="ECO:0000313" key="1">
    <source>
        <dbReference type="EMBL" id="GFH60638.1"/>
    </source>
</evidence>
<dbReference type="AlphaFoldDB" id="A0AAD3DA61"/>
<gene>
    <name evidence="1" type="ORF">CTEN210_17114</name>
</gene>
<proteinExistence type="predicted"/>
<reference evidence="1 2" key="1">
    <citation type="journal article" date="2021" name="Sci. Rep.">
        <title>The genome of the diatom Chaetoceros tenuissimus carries an ancient integrated fragment of an extant virus.</title>
        <authorList>
            <person name="Hongo Y."/>
            <person name="Kimura K."/>
            <person name="Takaki Y."/>
            <person name="Yoshida Y."/>
            <person name="Baba S."/>
            <person name="Kobayashi G."/>
            <person name="Nagasaki K."/>
            <person name="Hano T."/>
            <person name="Tomaru Y."/>
        </authorList>
    </citation>
    <scope>NUCLEOTIDE SEQUENCE [LARGE SCALE GENOMIC DNA]</scope>
    <source>
        <strain evidence="1 2">NIES-3715</strain>
    </source>
</reference>
<protein>
    <submittedName>
        <fullName evidence="1">Uncharacterized protein</fullName>
    </submittedName>
</protein>
<keyword evidence="2" id="KW-1185">Reference proteome</keyword>
<evidence type="ECO:0000313" key="2">
    <source>
        <dbReference type="Proteomes" id="UP001054902"/>
    </source>
</evidence>
<dbReference type="EMBL" id="BLLK01000069">
    <property type="protein sequence ID" value="GFH60638.1"/>
    <property type="molecule type" value="Genomic_DNA"/>
</dbReference>
<name>A0AAD3DA61_9STRA</name>
<organism evidence="1 2">
    <name type="scientific">Chaetoceros tenuissimus</name>
    <dbReference type="NCBI Taxonomy" id="426638"/>
    <lineage>
        <taxon>Eukaryota</taxon>
        <taxon>Sar</taxon>
        <taxon>Stramenopiles</taxon>
        <taxon>Ochrophyta</taxon>
        <taxon>Bacillariophyta</taxon>
        <taxon>Coscinodiscophyceae</taxon>
        <taxon>Chaetocerotophycidae</taxon>
        <taxon>Chaetocerotales</taxon>
        <taxon>Chaetocerotaceae</taxon>
        <taxon>Chaetoceros</taxon>
    </lineage>
</organism>
<sequence>MVLICGEGSDRKNPNVTDAMHLTNGFGFSLFSFHIPGCQEVVSMNVFLAYFSALAEEIRFIQSRYEDLWRKRKELLGAKFKKLKIM</sequence>
<accession>A0AAD3DA61</accession>
<comment type="caution">
    <text evidence="1">The sequence shown here is derived from an EMBL/GenBank/DDBJ whole genome shotgun (WGS) entry which is preliminary data.</text>
</comment>
<dbReference type="Proteomes" id="UP001054902">
    <property type="component" value="Unassembled WGS sequence"/>
</dbReference>